<dbReference type="AlphaFoldDB" id="A0A7R9I4B2"/>
<evidence type="ECO:0000259" key="6">
    <source>
        <dbReference type="PROSITE" id="PS50237"/>
    </source>
</evidence>
<name>A0A7R9I4B2_9NEOP</name>
<dbReference type="Gene3D" id="3.30.2160.10">
    <property type="entry name" value="Hect, E3 ligase catalytic domain"/>
    <property type="match status" value="2"/>
</dbReference>
<dbReference type="PROSITE" id="PS50237">
    <property type="entry name" value="HECT"/>
    <property type="match status" value="1"/>
</dbReference>
<comment type="catalytic activity">
    <reaction evidence="1">
        <text>S-ubiquitinyl-[E2 ubiquitin-conjugating enzyme]-L-cysteine + [acceptor protein]-L-lysine = [E2 ubiquitin-conjugating enzyme]-L-cysteine + N(6)-ubiquitinyl-[acceptor protein]-L-lysine.</text>
        <dbReference type="EC" id="2.3.2.26"/>
    </reaction>
</comment>
<dbReference type="GO" id="GO:0000209">
    <property type="term" value="P:protein polyubiquitination"/>
    <property type="evidence" value="ECO:0007669"/>
    <property type="project" value="InterPro"/>
</dbReference>
<dbReference type="InterPro" id="IPR035983">
    <property type="entry name" value="Hect_E3_ubiquitin_ligase"/>
</dbReference>
<dbReference type="GO" id="GO:0009966">
    <property type="term" value="P:regulation of signal transduction"/>
    <property type="evidence" value="ECO:0007669"/>
    <property type="project" value="UniProtKB-ARBA"/>
</dbReference>
<evidence type="ECO:0000256" key="3">
    <source>
        <dbReference type="ARBA" id="ARBA00022679"/>
    </source>
</evidence>
<evidence type="ECO:0000256" key="4">
    <source>
        <dbReference type="ARBA" id="ARBA00022786"/>
    </source>
</evidence>
<dbReference type="GO" id="GO:0061630">
    <property type="term" value="F:ubiquitin protein ligase activity"/>
    <property type="evidence" value="ECO:0007669"/>
    <property type="project" value="UniProtKB-EC"/>
</dbReference>
<dbReference type="SUPFAM" id="SSF56204">
    <property type="entry name" value="Hect, E3 ligase catalytic domain"/>
    <property type="match status" value="1"/>
</dbReference>
<dbReference type="PANTHER" id="PTHR45700:SF8">
    <property type="entry name" value="HECT-TYPE E3 UBIQUITIN TRANSFERASE"/>
    <property type="match status" value="1"/>
</dbReference>
<evidence type="ECO:0000256" key="1">
    <source>
        <dbReference type="ARBA" id="ARBA00000885"/>
    </source>
</evidence>
<dbReference type="EMBL" id="OD568637">
    <property type="protein sequence ID" value="CAD7447184.1"/>
    <property type="molecule type" value="Genomic_DNA"/>
</dbReference>
<protein>
    <recommendedName>
        <fullName evidence="2">HECT-type E3 ubiquitin transferase</fullName>
        <ecNumber evidence="2">2.3.2.26</ecNumber>
    </recommendedName>
</protein>
<organism evidence="7">
    <name type="scientific">Timema bartmani</name>
    <dbReference type="NCBI Taxonomy" id="61472"/>
    <lineage>
        <taxon>Eukaryota</taxon>
        <taxon>Metazoa</taxon>
        <taxon>Ecdysozoa</taxon>
        <taxon>Arthropoda</taxon>
        <taxon>Hexapoda</taxon>
        <taxon>Insecta</taxon>
        <taxon>Pterygota</taxon>
        <taxon>Neoptera</taxon>
        <taxon>Polyneoptera</taxon>
        <taxon>Phasmatodea</taxon>
        <taxon>Timematodea</taxon>
        <taxon>Timematoidea</taxon>
        <taxon>Timematidae</taxon>
        <taxon>Timema</taxon>
    </lineage>
</organism>
<keyword evidence="3" id="KW-0808">Transferase</keyword>
<dbReference type="InterPro" id="IPR044611">
    <property type="entry name" value="E3A/B/C-like"/>
</dbReference>
<dbReference type="Gene3D" id="3.90.1750.10">
    <property type="entry name" value="Hect, E3 ligase catalytic domains"/>
    <property type="match status" value="1"/>
</dbReference>
<evidence type="ECO:0000256" key="2">
    <source>
        <dbReference type="ARBA" id="ARBA00012485"/>
    </source>
</evidence>
<feature type="domain" description="HECT" evidence="6">
    <location>
        <begin position="81"/>
        <end position="140"/>
    </location>
</feature>
<dbReference type="Pfam" id="PF00632">
    <property type="entry name" value="HECT"/>
    <property type="match status" value="1"/>
</dbReference>
<keyword evidence="4 5" id="KW-0833">Ubl conjugation pathway</keyword>
<reference evidence="7" key="1">
    <citation type="submission" date="2020-11" db="EMBL/GenBank/DDBJ databases">
        <authorList>
            <person name="Tran Van P."/>
        </authorList>
    </citation>
    <scope>NUCLEOTIDE SEQUENCE</scope>
</reference>
<comment type="caution">
    <text evidence="5">Lacks conserved residue(s) required for the propagation of feature annotation.</text>
</comment>
<gene>
    <name evidence="7" type="ORF">TBIB3V08_LOCUS9500</name>
</gene>
<accession>A0A7R9I4B2</accession>
<proteinExistence type="predicted"/>
<sequence>MIKFQNLSLQDVLDYEEPDMEEVFCLNFEVTREVFGEIKVIPLKPGGSEIPVTQSNKAQRTQETQLFALILIGTSSENPCSRRVEFVELYVDLILNKGVHKHYKAFHEGFHKVCGGRVLELFHAHELMAVVVGEYLSDYY</sequence>
<dbReference type="InterPro" id="IPR000569">
    <property type="entry name" value="HECT_dom"/>
</dbReference>
<evidence type="ECO:0000256" key="5">
    <source>
        <dbReference type="PROSITE-ProRule" id="PRU00104"/>
    </source>
</evidence>
<dbReference type="PANTHER" id="PTHR45700">
    <property type="entry name" value="UBIQUITIN-PROTEIN LIGASE E3C"/>
    <property type="match status" value="1"/>
</dbReference>
<dbReference type="EC" id="2.3.2.26" evidence="2"/>
<evidence type="ECO:0000313" key="7">
    <source>
        <dbReference type="EMBL" id="CAD7447184.1"/>
    </source>
</evidence>